<accession>A0A9P9G530</accession>
<feature type="compositionally biased region" description="Acidic residues" evidence="1">
    <location>
        <begin position="9"/>
        <end position="19"/>
    </location>
</feature>
<dbReference type="EMBL" id="JAGTJS010000029">
    <property type="protein sequence ID" value="KAH7232521.1"/>
    <property type="molecule type" value="Genomic_DNA"/>
</dbReference>
<evidence type="ECO:0000313" key="2">
    <source>
        <dbReference type="EMBL" id="KAH7232521.1"/>
    </source>
</evidence>
<keyword evidence="3" id="KW-1185">Reference proteome</keyword>
<dbReference type="AlphaFoldDB" id="A0A9P9G530"/>
<feature type="region of interest" description="Disordered" evidence="1">
    <location>
        <begin position="1"/>
        <end position="24"/>
    </location>
</feature>
<organism evidence="2 3">
    <name type="scientific">Fusarium solani</name>
    <name type="common">Filamentous fungus</name>
    <dbReference type="NCBI Taxonomy" id="169388"/>
    <lineage>
        <taxon>Eukaryota</taxon>
        <taxon>Fungi</taxon>
        <taxon>Dikarya</taxon>
        <taxon>Ascomycota</taxon>
        <taxon>Pezizomycotina</taxon>
        <taxon>Sordariomycetes</taxon>
        <taxon>Hypocreomycetidae</taxon>
        <taxon>Hypocreales</taxon>
        <taxon>Nectriaceae</taxon>
        <taxon>Fusarium</taxon>
        <taxon>Fusarium solani species complex</taxon>
    </lineage>
</organism>
<dbReference type="OrthoDB" id="2013972at2759"/>
<name>A0A9P9G530_FUSSL</name>
<reference evidence="2" key="1">
    <citation type="journal article" date="2021" name="Nat. Commun.">
        <title>Genetic determinants of endophytism in the Arabidopsis root mycobiome.</title>
        <authorList>
            <person name="Mesny F."/>
            <person name="Miyauchi S."/>
            <person name="Thiergart T."/>
            <person name="Pickel B."/>
            <person name="Atanasova L."/>
            <person name="Karlsson M."/>
            <person name="Huettel B."/>
            <person name="Barry K.W."/>
            <person name="Haridas S."/>
            <person name="Chen C."/>
            <person name="Bauer D."/>
            <person name="Andreopoulos W."/>
            <person name="Pangilinan J."/>
            <person name="LaButti K."/>
            <person name="Riley R."/>
            <person name="Lipzen A."/>
            <person name="Clum A."/>
            <person name="Drula E."/>
            <person name="Henrissat B."/>
            <person name="Kohler A."/>
            <person name="Grigoriev I.V."/>
            <person name="Martin F.M."/>
            <person name="Hacquard S."/>
        </authorList>
    </citation>
    <scope>NUCLEOTIDE SEQUENCE</scope>
    <source>
        <strain evidence="2">FSSC 5 MPI-SDFR-AT-0091</strain>
    </source>
</reference>
<evidence type="ECO:0000256" key="1">
    <source>
        <dbReference type="SAM" id="MobiDB-lite"/>
    </source>
</evidence>
<sequence>MNPNSYEDATSDFVDDSDADSTSSLDSKCLEFVHENGRSYHADLGNGDKYLWPNDEQQRCRNQVESAIDNRGRRQGGEAMKRAGFTNIKRTWAKMPVGGWPKDERLKETGRYHLAALDCDLEGLVLRAAAGVLQRSYQEVIDLAHGVRRGLRSPKLHLWRLVTVIYGQKPE</sequence>
<evidence type="ECO:0000313" key="3">
    <source>
        <dbReference type="Proteomes" id="UP000736672"/>
    </source>
</evidence>
<gene>
    <name evidence="2" type="ORF">B0J15DRAFT_160970</name>
</gene>
<comment type="caution">
    <text evidence="2">The sequence shown here is derived from an EMBL/GenBank/DDBJ whole genome shotgun (WGS) entry which is preliminary data.</text>
</comment>
<dbReference type="Proteomes" id="UP000736672">
    <property type="component" value="Unassembled WGS sequence"/>
</dbReference>
<proteinExistence type="predicted"/>
<protein>
    <submittedName>
        <fullName evidence="2">Uncharacterized protein</fullName>
    </submittedName>
</protein>